<evidence type="ECO:0008006" key="4">
    <source>
        <dbReference type="Google" id="ProtNLM"/>
    </source>
</evidence>
<dbReference type="Proteomes" id="UP001293254">
    <property type="component" value="Unassembled WGS sequence"/>
</dbReference>
<keyword evidence="3" id="KW-1185">Reference proteome</keyword>
<gene>
    <name evidence="2" type="ORF">Salat_0531100</name>
</gene>
<reference evidence="2" key="2">
    <citation type="journal article" date="2024" name="Plant">
        <title>Genomic evolution and insights into agronomic trait innovations of Sesamum species.</title>
        <authorList>
            <person name="Miao H."/>
            <person name="Wang L."/>
            <person name="Qu L."/>
            <person name="Liu H."/>
            <person name="Sun Y."/>
            <person name="Le M."/>
            <person name="Wang Q."/>
            <person name="Wei S."/>
            <person name="Zheng Y."/>
            <person name="Lin W."/>
            <person name="Duan Y."/>
            <person name="Cao H."/>
            <person name="Xiong S."/>
            <person name="Wang X."/>
            <person name="Wei L."/>
            <person name="Li C."/>
            <person name="Ma Q."/>
            <person name="Ju M."/>
            <person name="Zhao R."/>
            <person name="Li G."/>
            <person name="Mu C."/>
            <person name="Tian Q."/>
            <person name="Mei H."/>
            <person name="Zhang T."/>
            <person name="Gao T."/>
            <person name="Zhang H."/>
        </authorList>
    </citation>
    <scope>NUCLEOTIDE SEQUENCE</scope>
    <source>
        <strain evidence="2">3651</strain>
    </source>
</reference>
<feature type="transmembrane region" description="Helical" evidence="1">
    <location>
        <begin position="12"/>
        <end position="31"/>
    </location>
</feature>
<evidence type="ECO:0000256" key="1">
    <source>
        <dbReference type="SAM" id="Phobius"/>
    </source>
</evidence>
<evidence type="ECO:0000313" key="3">
    <source>
        <dbReference type="Proteomes" id="UP001293254"/>
    </source>
</evidence>
<feature type="transmembrane region" description="Helical" evidence="1">
    <location>
        <begin position="107"/>
        <end position="123"/>
    </location>
</feature>
<proteinExistence type="predicted"/>
<dbReference type="EMBL" id="JACGWO010000002">
    <property type="protein sequence ID" value="KAK4433684.1"/>
    <property type="molecule type" value="Genomic_DNA"/>
</dbReference>
<comment type="caution">
    <text evidence="2">The sequence shown here is derived from an EMBL/GenBank/DDBJ whole genome shotgun (WGS) entry which is preliminary data.</text>
</comment>
<keyword evidence="1" id="KW-0812">Transmembrane</keyword>
<accession>A0AAE2CTL6</accession>
<reference evidence="2" key="1">
    <citation type="submission" date="2020-06" db="EMBL/GenBank/DDBJ databases">
        <authorList>
            <person name="Li T."/>
            <person name="Hu X."/>
            <person name="Zhang T."/>
            <person name="Song X."/>
            <person name="Zhang H."/>
            <person name="Dai N."/>
            <person name="Sheng W."/>
            <person name="Hou X."/>
            <person name="Wei L."/>
        </authorList>
    </citation>
    <scope>NUCLEOTIDE SEQUENCE</scope>
    <source>
        <strain evidence="2">3651</strain>
        <tissue evidence="2">Leaf</tissue>
    </source>
</reference>
<evidence type="ECO:0000313" key="2">
    <source>
        <dbReference type="EMBL" id="KAK4433684.1"/>
    </source>
</evidence>
<dbReference type="AlphaFoldDB" id="A0AAE2CTL6"/>
<sequence>MEETQTARGNSMAAPAIFFLVFSLHFATKFLDSYTKKKGSFDHVDAQLRAEINKLLKEASTLTQPSTFAQAAKLKRMAAAKEKELAKHQEMHDKVLKSSFDKYGKPLLILKVVMYGLLLLWFWRAPVATIPSQLAQPFGKMLSLTAGASIKDHVKNIVRTCKHVEPKFLQPRLADGLSTGSAGWDYSMDSNFLQG</sequence>
<keyword evidence="1" id="KW-1133">Transmembrane helix</keyword>
<keyword evidence="1" id="KW-0472">Membrane</keyword>
<organism evidence="2 3">
    <name type="scientific">Sesamum alatum</name>
    <dbReference type="NCBI Taxonomy" id="300844"/>
    <lineage>
        <taxon>Eukaryota</taxon>
        <taxon>Viridiplantae</taxon>
        <taxon>Streptophyta</taxon>
        <taxon>Embryophyta</taxon>
        <taxon>Tracheophyta</taxon>
        <taxon>Spermatophyta</taxon>
        <taxon>Magnoliopsida</taxon>
        <taxon>eudicotyledons</taxon>
        <taxon>Gunneridae</taxon>
        <taxon>Pentapetalae</taxon>
        <taxon>asterids</taxon>
        <taxon>lamiids</taxon>
        <taxon>Lamiales</taxon>
        <taxon>Pedaliaceae</taxon>
        <taxon>Sesamum</taxon>
    </lineage>
</organism>
<protein>
    <recommendedName>
        <fullName evidence="4">Tail-anchored protein insertion receptor WRB</fullName>
    </recommendedName>
</protein>
<name>A0AAE2CTL6_9LAMI</name>